<name>A0ABD2TFD3_9SOLN</name>
<keyword evidence="6" id="KW-0805">Transcription regulation</keyword>
<evidence type="ECO:0000256" key="4">
    <source>
        <dbReference type="ARBA" id="ARBA00022771"/>
    </source>
</evidence>
<reference evidence="11 12" key="1">
    <citation type="submission" date="2024-05" db="EMBL/GenBank/DDBJ databases">
        <title>De novo assembly of an allotetraploid wild potato.</title>
        <authorList>
            <person name="Hosaka A.J."/>
        </authorList>
    </citation>
    <scope>NUCLEOTIDE SEQUENCE [LARGE SCALE GENOMIC DNA]</scope>
    <source>
        <tissue evidence="11">Young leaves</tissue>
    </source>
</reference>
<comment type="subcellular location">
    <subcellularLocation>
        <location evidence="1">Nucleus</location>
    </subcellularLocation>
</comment>
<evidence type="ECO:0000256" key="1">
    <source>
        <dbReference type="ARBA" id="ARBA00004123"/>
    </source>
</evidence>
<evidence type="ECO:0000256" key="8">
    <source>
        <dbReference type="ARBA" id="ARBA00023242"/>
    </source>
</evidence>
<keyword evidence="8" id="KW-0539">Nucleus</keyword>
<keyword evidence="12" id="KW-1185">Reference proteome</keyword>
<dbReference type="InterPro" id="IPR036236">
    <property type="entry name" value="Znf_C2H2_sf"/>
</dbReference>
<protein>
    <recommendedName>
        <fullName evidence="10">C2H2-type domain-containing protein</fullName>
    </recommendedName>
</protein>
<evidence type="ECO:0000256" key="7">
    <source>
        <dbReference type="ARBA" id="ARBA00023163"/>
    </source>
</evidence>
<dbReference type="Proteomes" id="UP001627284">
    <property type="component" value="Unassembled WGS sequence"/>
</dbReference>
<dbReference type="PROSITE" id="PS50157">
    <property type="entry name" value="ZINC_FINGER_C2H2_2"/>
    <property type="match status" value="2"/>
</dbReference>
<organism evidence="11 12">
    <name type="scientific">Solanum stoloniferum</name>
    <dbReference type="NCBI Taxonomy" id="62892"/>
    <lineage>
        <taxon>Eukaryota</taxon>
        <taxon>Viridiplantae</taxon>
        <taxon>Streptophyta</taxon>
        <taxon>Embryophyta</taxon>
        <taxon>Tracheophyta</taxon>
        <taxon>Spermatophyta</taxon>
        <taxon>Magnoliopsida</taxon>
        <taxon>eudicotyledons</taxon>
        <taxon>Gunneridae</taxon>
        <taxon>Pentapetalae</taxon>
        <taxon>asterids</taxon>
        <taxon>lamiids</taxon>
        <taxon>Solanales</taxon>
        <taxon>Solanaceae</taxon>
        <taxon>Solanoideae</taxon>
        <taxon>Solaneae</taxon>
        <taxon>Solanum</taxon>
    </lineage>
</organism>
<keyword evidence="5" id="KW-0862">Zinc</keyword>
<dbReference type="Gene3D" id="3.30.160.60">
    <property type="entry name" value="Classic Zinc Finger"/>
    <property type="match status" value="1"/>
</dbReference>
<accession>A0ABD2TFD3</accession>
<dbReference type="PANTHER" id="PTHR26374">
    <property type="entry name" value="ZINC FINGER PROTEIN ZAT5"/>
    <property type="match status" value="1"/>
</dbReference>
<dbReference type="GO" id="GO:0008270">
    <property type="term" value="F:zinc ion binding"/>
    <property type="evidence" value="ECO:0007669"/>
    <property type="project" value="UniProtKB-KW"/>
</dbReference>
<comment type="caution">
    <text evidence="11">The sequence shown here is derived from an EMBL/GenBank/DDBJ whole genome shotgun (WGS) entry which is preliminary data.</text>
</comment>
<dbReference type="AlphaFoldDB" id="A0ABD2TFD3"/>
<evidence type="ECO:0000256" key="9">
    <source>
        <dbReference type="PROSITE-ProRule" id="PRU00042"/>
    </source>
</evidence>
<feature type="domain" description="C2H2-type" evidence="10">
    <location>
        <begin position="78"/>
        <end position="105"/>
    </location>
</feature>
<keyword evidence="7" id="KW-0804">Transcription</keyword>
<evidence type="ECO:0000313" key="12">
    <source>
        <dbReference type="Proteomes" id="UP001627284"/>
    </source>
</evidence>
<dbReference type="PROSITE" id="PS00028">
    <property type="entry name" value="ZINC_FINGER_C2H2_1"/>
    <property type="match status" value="2"/>
</dbReference>
<sequence>KQQQLKSIVSISSIFSYIYIFKLISTRKHFHFNSINNMSVPKRSREDDRQVEAEALMLLSRFNNTVSTPSDHLHINDFECKTCNKRFPSFQALGGHRASHNKRSRLLGEFLVETKKNKLHKCSICGVEFSLGQALGGHMRRHRDEINKITTHEKTMIPILNKSNSSKRIFCLDLNLSPRDDNVDFKLWPTTPIASPVLRIFI</sequence>
<evidence type="ECO:0000256" key="3">
    <source>
        <dbReference type="ARBA" id="ARBA00022737"/>
    </source>
</evidence>
<gene>
    <name evidence="11" type="ORF">AABB24_019200</name>
</gene>
<dbReference type="Pfam" id="PF13912">
    <property type="entry name" value="zf-C2H2_6"/>
    <property type="match status" value="2"/>
</dbReference>
<dbReference type="SUPFAM" id="SSF57667">
    <property type="entry name" value="beta-beta-alpha zinc fingers"/>
    <property type="match status" value="1"/>
</dbReference>
<evidence type="ECO:0000256" key="5">
    <source>
        <dbReference type="ARBA" id="ARBA00022833"/>
    </source>
</evidence>
<feature type="domain" description="C2H2-type" evidence="10">
    <location>
        <begin position="120"/>
        <end position="147"/>
    </location>
</feature>
<dbReference type="GO" id="GO:0005634">
    <property type="term" value="C:nucleus"/>
    <property type="evidence" value="ECO:0007669"/>
    <property type="project" value="UniProtKB-SubCell"/>
</dbReference>
<keyword evidence="2" id="KW-0479">Metal-binding</keyword>
<dbReference type="PANTHER" id="PTHR26374:SF414">
    <property type="entry name" value="ZINC FINGER PROTEIN ZAT12-LIKE"/>
    <property type="match status" value="1"/>
</dbReference>
<evidence type="ECO:0000259" key="10">
    <source>
        <dbReference type="PROSITE" id="PS50157"/>
    </source>
</evidence>
<dbReference type="EMBL" id="JBJKTR010000011">
    <property type="protein sequence ID" value="KAL3354998.1"/>
    <property type="molecule type" value="Genomic_DNA"/>
</dbReference>
<evidence type="ECO:0000256" key="2">
    <source>
        <dbReference type="ARBA" id="ARBA00022723"/>
    </source>
</evidence>
<dbReference type="SMART" id="SM00355">
    <property type="entry name" value="ZnF_C2H2"/>
    <property type="match status" value="2"/>
</dbReference>
<keyword evidence="3" id="KW-0677">Repeat</keyword>
<evidence type="ECO:0000313" key="11">
    <source>
        <dbReference type="EMBL" id="KAL3354998.1"/>
    </source>
</evidence>
<feature type="non-terminal residue" evidence="11">
    <location>
        <position position="1"/>
    </location>
</feature>
<dbReference type="InterPro" id="IPR013087">
    <property type="entry name" value="Znf_C2H2_type"/>
</dbReference>
<proteinExistence type="predicted"/>
<evidence type="ECO:0000256" key="6">
    <source>
        <dbReference type="ARBA" id="ARBA00023015"/>
    </source>
</evidence>
<keyword evidence="4 9" id="KW-0863">Zinc-finger</keyword>